<feature type="transmembrane region" description="Helical" evidence="1">
    <location>
        <begin position="12"/>
        <end position="29"/>
    </location>
</feature>
<evidence type="ECO:0008006" key="4">
    <source>
        <dbReference type="Google" id="ProtNLM"/>
    </source>
</evidence>
<evidence type="ECO:0000313" key="3">
    <source>
        <dbReference type="Proteomes" id="UP000794436"/>
    </source>
</evidence>
<dbReference type="InterPro" id="IPR036396">
    <property type="entry name" value="Cyt_P450_sf"/>
</dbReference>
<dbReference type="GO" id="GO:0004497">
    <property type="term" value="F:monooxygenase activity"/>
    <property type="evidence" value="ECO:0007669"/>
    <property type="project" value="InterPro"/>
</dbReference>
<dbReference type="GO" id="GO:0016705">
    <property type="term" value="F:oxidoreductase activity, acting on paired donors, with incorporation or reduction of molecular oxygen"/>
    <property type="evidence" value="ECO:0007669"/>
    <property type="project" value="InterPro"/>
</dbReference>
<dbReference type="Gene3D" id="1.10.630.10">
    <property type="entry name" value="Cytochrome P450"/>
    <property type="match status" value="1"/>
</dbReference>
<name>A0A8K1C9T7_PYTOL</name>
<dbReference type="OrthoDB" id="166707at2759"/>
<dbReference type="EMBL" id="SPLM01000109">
    <property type="protein sequence ID" value="TMW59364.1"/>
    <property type="molecule type" value="Genomic_DNA"/>
</dbReference>
<comment type="caution">
    <text evidence="2">The sequence shown here is derived from an EMBL/GenBank/DDBJ whole genome shotgun (WGS) entry which is preliminary data.</text>
</comment>
<dbReference type="Proteomes" id="UP000794436">
    <property type="component" value="Unassembled WGS sequence"/>
</dbReference>
<dbReference type="GO" id="GO:0020037">
    <property type="term" value="F:heme binding"/>
    <property type="evidence" value="ECO:0007669"/>
    <property type="project" value="InterPro"/>
</dbReference>
<sequence>MLVIPPSLSDNTILVAYGALAVGLFYVALSKKKHGRRIHNPDSTLPILGNLLDVTKDDRFHDWMLEQCVKFKGEPWQMNIPGDMPTVIMYTPEMMEEATVKQFDT</sequence>
<accession>A0A8K1C9T7</accession>
<keyword evidence="1" id="KW-0812">Transmembrane</keyword>
<keyword evidence="3" id="KW-1185">Reference proteome</keyword>
<evidence type="ECO:0000256" key="1">
    <source>
        <dbReference type="SAM" id="Phobius"/>
    </source>
</evidence>
<keyword evidence="1" id="KW-1133">Transmembrane helix</keyword>
<protein>
    <recommendedName>
        <fullName evidence="4">Cytochrome P450</fullName>
    </recommendedName>
</protein>
<gene>
    <name evidence="2" type="ORF">Poli38472_004433</name>
</gene>
<dbReference type="GO" id="GO:0005506">
    <property type="term" value="F:iron ion binding"/>
    <property type="evidence" value="ECO:0007669"/>
    <property type="project" value="InterPro"/>
</dbReference>
<organism evidence="2 3">
    <name type="scientific">Pythium oligandrum</name>
    <name type="common">Mycoparasitic fungus</name>
    <dbReference type="NCBI Taxonomy" id="41045"/>
    <lineage>
        <taxon>Eukaryota</taxon>
        <taxon>Sar</taxon>
        <taxon>Stramenopiles</taxon>
        <taxon>Oomycota</taxon>
        <taxon>Peronosporomycetes</taxon>
        <taxon>Pythiales</taxon>
        <taxon>Pythiaceae</taxon>
        <taxon>Pythium</taxon>
    </lineage>
</organism>
<evidence type="ECO:0000313" key="2">
    <source>
        <dbReference type="EMBL" id="TMW59364.1"/>
    </source>
</evidence>
<reference evidence="2" key="1">
    <citation type="submission" date="2019-03" db="EMBL/GenBank/DDBJ databases">
        <title>Long read genome sequence of the mycoparasitic Pythium oligandrum ATCC 38472 isolated from sugarbeet rhizosphere.</title>
        <authorList>
            <person name="Gaulin E."/>
        </authorList>
    </citation>
    <scope>NUCLEOTIDE SEQUENCE</scope>
    <source>
        <strain evidence="2">ATCC 38472_TT</strain>
    </source>
</reference>
<proteinExistence type="predicted"/>
<dbReference type="AlphaFoldDB" id="A0A8K1C9T7"/>
<keyword evidence="1" id="KW-0472">Membrane</keyword>